<evidence type="ECO:0000256" key="5">
    <source>
        <dbReference type="HAMAP-Rule" id="MF_00527"/>
    </source>
</evidence>
<dbReference type="GO" id="GO:0006284">
    <property type="term" value="P:base-excision repair"/>
    <property type="evidence" value="ECO:0007669"/>
    <property type="project" value="InterPro"/>
</dbReference>
<sequence>MTMTILPLQRDDLPLDTAELARFMVGKYLVRDLARGRMAGRLVEVEAYPVGDSTSYAYIGRRPYNAAMFLERGHAHVRLTYGSAWMFNMSSEAADVGAGILFRALEPLEGIAAMEALRPGVPLRDLARGPGRLSQAFGIAAAFDGVDLCRGHGLWIGRVDEPGRPVGVTTRIGLSREMDRPLRFYELGSRFVSGPRKLLDGSVAPL</sequence>
<evidence type="ECO:0000256" key="1">
    <source>
        <dbReference type="ARBA" id="ARBA00009232"/>
    </source>
</evidence>
<dbReference type="RefSeq" id="WP_110385130.1">
    <property type="nucleotide sequence ID" value="NZ_JACHVZ010000013.1"/>
</dbReference>
<dbReference type="HAMAP" id="MF_00527">
    <property type="entry name" value="3MGH"/>
    <property type="match status" value="1"/>
</dbReference>
<evidence type="ECO:0000256" key="3">
    <source>
        <dbReference type="ARBA" id="ARBA00022801"/>
    </source>
</evidence>
<keyword evidence="4 5" id="KW-0234">DNA repair</keyword>
<dbReference type="AlphaFoldDB" id="A0A2U1ABI6"/>
<dbReference type="GO" id="GO:0003905">
    <property type="term" value="F:alkylbase DNA N-glycosylase activity"/>
    <property type="evidence" value="ECO:0007669"/>
    <property type="project" value="InterPro"/>
</dbReference>
<dbReference type="OrthoDB" id="9794313at2"/>
<dbReference type="PANTHER" id="PTHR10429">
    <property type="entry name" value="DNA-3-METHYLADENINE GLYCOSYLASE"/>
    <property type="match status" value="1"/>
</dbReference>
<dbReference type="Proteomes" id="UP000247772">
    <property type="component" value="Unassembled WGS sequence"/>
</dbReference>
<keyword evidence="3 5" id="KW-0378">Hydrolase</keyword>
<comment type="similarity">
    <text evidence="1 5">Belongs to the DNA glycosylase MPG family.</text>
</comment>
<dbReference type="NCBIfam" id="TIGR00567">
    <property type="entry name" value="3mg"/>
    <property type="match status" value="1"/>
</dbReference>
<comment type="caution">
    <text evidence="7">The sequence shown here is derived from an EMBL/GenBank/DDBJ whole genome shotgun (WGS) entry which is preliminary data.</text>
</comment>
<dbReference type="PANTHER" id="PTHR10429:SF0">
    <property type="entry name" value="DNA-3-METHYLADENINE GLYCOSYLASE"/>
    <property type="match status" value="1"/>
</dbReference>
<dbReference type="EMBL" id="JACHVZ010000013">
    <property type="protein sequence ID" value="MBB2930279.1"/>
    <property type="molecule type" value="Genomic_DNA"/>
</dbReference>
<evidence type="ECO:0000256" key="4">
    <source>
        <dbReference type="ARBA" id="ARBA00023204"/>
    </source>
</evidence>
<evidence type="ECO:0000313" key="6">
    <source>
        <dbReference type="EMBL" id="MBB2930279.1"/>
    </source>
</evidence>
<evidence type="ECO:0000256" key="2">
    <source>
        <dbReference type="ARBA" id="ARBA00022763"/>
    </source>
</evidence>
<dbReference type="GO" id="GO:0003677">
    <property type="term" value="F:DNA binding"/>
    <property type="evidence" value="ECO:0007669"/>
    <property type="project" value="InterPro"/>
</dbReference>
<evidence type="ECO:0000313" key="8">
    <source>
        <dbReference type="Proteomes" id="UP000247772"/>
    </source>
</evidence>
<keyword evidence="2 5" id="KW-0227">DNA damage</keyword>
<dbReference type="SUPFAM" id="SSF50486">
    <property type="entry name" value="FMT C-terminal domain-like"/>
    <property type="match status" value="1"/>
</dbReference>
<protein>
    <recommendedName>
        <fullName evidence="5">Putative 3-methyladenine DNA glycosylase</fullName>
        <ecNumber evidence="5">3.2.2.-</ecNumber>
    </recommendedName>
</protein>
<dbReference type="Gene3D" id="3.10.300.10">
    <property type="entry name" value="Methylpurine-DNA glycosylase (MPG)"/>
    <property type="match status" value="1"/>
</dbReference>
<evidence type="ECO:0000313" key="9">
    <source>
        <dbReference type="Proteomes" id="UP000533533"/>
    </source>
</evidence>
<dbReference type="InterPro" id="IPR003180">
    <property type="entry name" value="MPG"/>
</dbReference>
<reference evidence="7 8" key="1">
    <citation type="submission" date="2018-06" db="EMBL/GenBank/DDBJ databases">
        <title>Genomic Encyclopedia of Type Strains, Phase IV (KMG-V): Genome sequencing to study the core and pangenomes of soil and plant-associated prokaryotes.</title>
        <authorList>
            <person name="Whitman W."/>
        </authorList>
    </citation>
    <scope>NUCLEOTIDE SEQUENCE [LARGE SCALE GENOMIC DNA]</scope>
    <source>
        <strain evidence="7 8">SRCL-318</strain>
        <strain evidence="6 9">SRMrh-85</strain>
    </source>
</reference>
<dbReference type="Pfam" id="PF02245">
    <property type="entry name" value="Pur_DNA_glyco"/>
    <property type="match status" value="1"/>
</dbReference>
<gene>
    <name evidence="7" type="ORF">C7410_104129</name>
    <name evidence="6" type="ORF">FHX59_004741</name>
</gene>
<dbReference type="InterPro" id="IPR011034">
    <property type="entry name" value="Formyl_transferase-like_C_sf"/>
</dbReference>
<accession>A0A2U1ABI6</accession>
<dbReference type="EMBL" id="QJSQ01000004">
    <property type="protein sequence ID" value="PYE25549.1"/>
    <property type="molecule type" value="Genomic_DNA"/>
</dbReference>
<dbReference type="Proteomes" id="UP000533533">
    <property type="component" value="Unassembled WGS sequence"/>
</dbReference>
<organism evidence="7 8">
    <name type="scientific">Paraburkholderia silvatlantica</name>
    <dbReference type="NCBI Taxonomy" id="321895"/>
    <lineage>
        <taxon>Bacteria</taxon>
        <taxon>Pseudomonadati</taxon>
        <taxon>Pseudomonadota</taxon>
        <taxon>Betaproteobacteria</taxon>
        <taxon>Burkholderiales</taxon>
        <taxon>Burkholderiaceae</taxon>
        <taxon>Paraburkholderia</taxon>
    </lineage>
</organism>
<proteinExistence type="inferred from homology"/>
<keyword evidence="6" id="KW-0326">Glycosidase</keyword>
<keyword evidence="9" id="KW-1185">Reference proteome</keyword>
<name>A0A2U1ABI6_9BURK</name>
<evidence type="ECO:0000313" key="7">
    <source>
        <dbReference type="EMBL" id="PYE25549.1"/>
    </source>
</evidence>
<dbReference type="InterPro" id="IPR036995">
    <property type="entry name" value="MPG_sf"/>
</dbReference>
<dbReference type="EC" id="3.2.2.-" evidence="5"/>